<dbReference type="AlphaFoldDB" id="A0AAQ4F979"/>
<feature type="compositionally biased region" description="Polar residues" evidence="1">
    <location>
        <begin position="21"/>
        <end position="37"/>
    </location>
</feature>
<proteinExistence type="predicted"/>
<accession>A0AAQ4F979</accession>
<organism evidence="2 3">
    <name type="scientific">Amblyomma americanum</name>
    <name type="common">Lone star tick</name>
    <dbReference type="NCBI Taxonomy" id="6943"/>
    <lineage>
        <taxon>Eukaryota</taxon>
        <taxon>Metazoa</taxon>
        <taxon>Ecdysozoa</taxon>
        <taxon>Arthropoda</taxon>
        <taxon>Chelicerata</taxon>
        <taxon>Arachnida</taxon>
        <taxon>Acari</taxon>
        <taxon>Parasitiformes</taxon>
        <taxon>Ixodida</taxon>
        <taxon>Ixodoidea</taxon>
        <taxon>Ixodidae</taxon>
        <taxon>Amblyomminae</taxon>
        <taxon>Amblyomma</taxon>
    </lineage>
</organism>
<name>A0AAQ4F979_AMBAM</name>
<dbReference type="EMBL" id="JARKHS020005227">
    <property type="protein sequence ID" value="KAK8783754.1"/>
    <property type="molecule type" value="Genomic_DNA"/>
</dbReference>
<protein>
    <submittedName>
        <fullName evidence="2">Uncharacterized protein</fullName>
    </submittedName>
</protein>
<evidence type="ECO:0000313" key="2">
    <source>
        <dbReference type="EMBL" id="KAK8783754.1"/>
    </source>
</evidence>
<sequence>MYVMVHAASMEEQRYEAHANAESQSDCPPFRSSTQHPLNRLCPPEDLTSNFHMPPPPLPPLTSSPH</sequence>
<evidence type="ECO:0000313" key="3">
    <source>
        <dbReference type="Proteomes" id="UP001321473"/>
    </source>
</evidence>
<reference evidence="2 3" key="1">
    <citation type="journal article" date="2023" name="Arcadia Sci">
        <title>De novo assembly of a long-read Amblyomma americanum tick genome.</title>
        <authorList>
            <person name="Chou S."/>
            <person name="Poskanzer K.E."/>
            <person name="Rollins M."/>
            <person name="Thuy-Boun P.S."/>
        </authorList>
    </citation>
    <scope>NUCLEOTIDE SEQUENCE [LARGE SCALE GENOMIC DNA]</scope>
    <source>
        <strain evidence="2">F_SG_1</strain>
        <tissue evidence="2">Salivary glands</tissue>
    </source>
</reference>
<dbReference type="Proteomes" id="UP001321473">
    <property type="component" value="Unassembled WGS sequence"/>
</dbReference>
<evidence type="ECO:0000256" key="1">
    <source>
        <dbReference type="SAM" id="MobiDB-lite"/>
    </source>
</evidence>
<comment type="caution">
    <text evidence="2">The sequence shown here is derived from an EMBL/GenBank/DDBJ whole genome shotgun (WGS) entry which is preliminary data.</text>
</comment>
<feature type="compositionally biased region" description="Pro residues" evidence="1">
    <location>
        <begin position="53"/>
        <end position="66"/>
    </location>
</feature>
<feature type="region of interest" description="Disordered" evidence="1">
    <location>
        <begin position="15"/>
        <end position="66"/>
    </location>
</feature>
<keyword evidence="3" id="KW-1185">Reference proteome</keyword>
<gene>
    <name evidence="2" type="ORF">V5799_009882</name>
</gene>